<dbReference type="AlphaFoldDB" id="A0A1H0NV91"/>
<evidence type="ECO:0000313" key="2">
    <source>
        <dbReference type="EMBL" id="SDO96375.1"/>
    </source>
</evidence>
<keyword evidence="1" id="KW-0233">DNA recombination</keyword>
<sequence length="58" mass="6624">MTCTRAATVLLLLNVPQRVVQEFMGWSNAKVAERYMHVTESMRQDVAGRLNGFLWAPE</sequence>
<evidence type="ECO:0000313" key="3">
    <source>
        <dbReference type="Proteomes" id="UP000199691"/>
    </source>
</evidence>
<keyword evidence="3" id="KW-1185">Reference proteome</keyword>
<dbReference type="STRING" id="641025.SAMN05421507_104550"/>
<dbReference type="EMBL" id="FNIX01000004">
    <property type="protein sequence ID" value="SDO96375.1"/>
    <property type="molecule type" value="Genomic_DNA"/>
</dbReference>
<dbReference type="InterPro" id="IPR011010">
    <property type="entry name" value="DNA_brk_join_enz"/>
</dbReference>
<dbReference type="SUPFAM" id="SSF56349">
    <property type="entry name" value="DNA breaking-rejoining enzymes"/>
    <property type="match status" value="1"/>
</dbReference>
<dbReference type="GO" id="GO:0006310">
    <property type="term" value="P:DNA recombination"/>
    <property type="evidence" value="ECO:0007669"/>
    <property type="project" value="UniProtKB-KW"/>
</dbReference>
<dbReference type="OrthoDB" id="9805859at2"/>
<protein>
    <submittedName>
        <fullName evidence="2">Phage integrase family protein</fullName>
    </submittedName>
</protein>
<dbReference type="GO" id="GO:0003677">
    <property type="term" value="F:DNA binding"/>
    <property type="evidence" value="ECO:0007669"/>
    <property type="project" value="InterPro"/>
</dbReference>
<dbReference type="RefSeq" id="WP_143022671.1">
    <property type="nucleotide sequence ID" value="NZ_FNIX01000004.1"/>
</dbReference>
<dbReference type="Gene3D" id="1.10.443.10">
    <property type="entry name" value="Intergrase catalytic core"/>
    <property type="match status" value="1"/>
</dbReference>
<dbReference type="GO" id="GO:0015074">
    <property type="term" value="P:DNA integration"/>
    <property type="evidence" value="ECO:0007669"/>
    <property type="project" value="InterPro"/>
</dbReference>
<reference evidence="3" key="1">
    <citation type="submission" date="2016-10" db="EMBL/GenBank/DDBJ databases">
        <authorList>
            <person name="Varghese N."/>
            <person name="Submissions S."/>
        </authorList>
    </citation>
    <scope>NUCLEOTIDE SEQUENCE [LARGE SCALE GENOMIC DNA]</scope>
    <source>
        <strain evidence="3">CGMCC 4.6609</strain>
    </source>
</reference>
<dbReference type="Proteomes" id="UP000199691">
    <property type="component" value="Unassembled WGS sequence"/>
</dbReference>
<organism evidence="2 3">
    <name type="scientific">Lentzea jiangxiensis</name>
    <dbReference type="NCBI Taxonomy" id="641025"/>
    <lineage>
        <taxon>Bacteria</taxon>
        <taxon>Bacillati</taxon>
        <taxon>Actinomycetota</taxon>
        <taxon>Actinomycetes</taxon>
        <taxon>Pseudonocardiales</taxon>
        <taxon>Pseudonocardiaceae</taxon>
        <taxon>Lentzea</taxon>
    </lineage>
</organism>
<dbReference type="InterPro" id="IPR013762">
    <property type="entry name" value="Integrase-like_cat_sf"/>
</dbReference>
<evidence type="ECO:0000256" key="1">
    <source>
        <dbReference type="ARBA" id="ARBA00023172"/>
    </source>
</evidence>
<accession>A0A1H0NV91</accession>
<name>A0A1H0NV91_9PSEU</name>
<gene>
    <name evidence="2" type="ORF">SAMN05421507_104550</name>
</gene>
<proteinExistence type="predicted"/>